<dbReference type="PRINTS" id="PR01264">
    <property type="entry name" value="MECHCHANNEL"/>
</dbReference>
<sequence>MRGLLTGFKDFIARGNVIDLAVGIAIGTAFTAVVAGLLDGIINPLIAAIFGQPDISGVGEFTINNADFSVGLFLQAVLNFLIVAAAIYFFVVIPINKLQSLRRTSEEVVEEAAAEEVVLLTEIRDLLRVQAGTSTSPHNT</sequence>
<dbReference type="InterPro" id="IPR037673">
    <property type="entry name" value="MSC/AndL"/>
</dbReference>
<name>A0ABW5VTZ6_9MICO</name>
<dbReference type="InterPro" id="IPR001185">
    <property type="entry name" value="MS_channel"/>
</dbReference>
<comment type="similarity">
    <text evidence="9">Belongs to the MscL family.</text>
</comment>
<evidence type="ECO:0000313" key="11">
    <source>
        <dbReference type="Proteomes" id="UP001597479"/>
    </source>
</evidence>
<keyword evidence="8 9" id="KW-0407">Ion channel</keyword>
<dbReference type="RefSeq" id="WP_377181733.1">
    <property type="nucleotide sequence ID" value="NZ_JBHUOG010000001.1"/>
</dbReference>
<dbReference type="SUPFAM" id="SSF81330">
    <property type="entry name" value="Gated mechanosensitive channel"/>
    <property type="match status" value="1"/>
</dbReference>
<evidence type="ECO:0000256" key="8">
    <source>
        <dbReference type="ARBA" id="ARBA00023303"/>
    </source>
</evidence>
<feature type="transmembrane region" description="Helical" evidence="9">
    <location>
        <begin position="70"/>
        <end position="93"/>
    </location>
</feature>
<dbReference type="Gene3D" id="1.10.1200.120">
    <property type="entry name" value="Large-conductance mechanosensitive channel, MscL, domain 1"/>
    <property type="match status" value="1"/>
</dbReference>
<comment type="subunit">
    <text evidence="9">Homopentamer.</text>
</comment>
<keyword evidence="6 9" id="KW-0406">Ion transport</keyword>
<evidence type="ECO:0000256" key="3">
    <source>
        <dbReference type="ARBA" id="ARBA00022475"/>
    </source>
</evidence>
<dbReference type="HAMAP" id="MF_00115">
    <property type="entry name" value="MscL"/>
    <property type="match status" value="1"/>
</dbReference>
<evidence type="ECO:0000256" key="1">
    <source>
        <dbReference type="ARBA" id="ARBA00004141"/>
    </source>
</evidence>
<protein>
    <recommendedName>
        <fullName evidence="9">Large-conductance mechanosensitive channel</fullName>
    </recommendedName>
</protein>
<proteinExistence type="inferred from homology"/>
<keyword evidence="5 9" id="KW-1133">Transmembrane helix</keyword>
<keyword evidence="7 9" id="KW-0472">Membrane</keyword>
<keyword evidence="2 9" id="KW-0813">Transport</keyword>
<gene>
    <name evidence="9 10" type="primary">mscL</name>
    <name evidence="10" type="ORF">ACFS27_08035</name>
</gene>
<feature type="transmembrane region" description="Helical" evidence="9">
    <location>
        <begin position="20"/>
        <end position="50"/>
    </location>
</feature>
<evidence type="ECO:0000256" key="4">
    <source>
        <dbReference type="ARBA" id="ARBA00022692"/>
    </source>
</evidence>
<dbReference type="NCBIfam" id="TIGR00220">
    <property type="entry name" value="mscL"/>
    <property type="match status" value="1"/>
</dbReference>
<evidence type="ECO:0000256" key="6">
    <source>
        <dbReference type="ARBA" id="ARBA00023065"/>
    </source>
</evidence>
<comment type="function">
    <text evidence="9">Channel that opens in response to stretch forces in the membrane lipid bilayer. May participate in the regulation of osmotic pressure changes within the cell.</text>
</comment>
<organism evidence="10 11">
    <name type="scientific">Promicromonospora vindobonensis</name>
    <dbReference type="NCBI Taxonomy" id="195748"/>
    <lineage>
        <taxon>Bacteria</taxon>
        <taxon>Bacillati</taxon>
        <taxon>Actinomycetota</taxon>
        <taxon>Actinomycetes</taxon>
        <taxon>Micrococcales</taxon>
        <taxon>Promicromonosporaceae</taxon>
        <taxon>Promicromonospora</taxon>
    </lineage>
</organism>
<accession>A0ABW5VTZ6</accession>
<keyword evidence="11" id="KW-1185">Reference proteome</keyword>
<dbReference type="InterPro" id="IPR036019">
    <property type="entry name" value="MscL_channel"/>
</dbReference>
<reference evidence="11" key="1">
    <citation type="journal article" date="2019" name="Int. J. Syst. Evol. Microbiol.">
        <title>The Global Catalogue of Microorganisms (GCM) 10K type strain sequencing project: providing services to taxonomists for standard genome sequencing and annotation.</title>
        <authorList>
            <consortium name="The Broad Institute Genomics Platform"/>
            <consortium name="The Broad Institute Genome Sequencing Center for Infectious Disease"/>
            <person name="Wu L."/>
            <person name="Ma J."/>
        </authorList>
    </citation>
    <scope>NUCLEOTIDE SEQUENCE [LARGE SCALE GENOMIC DNA]</scope>
    <source>
        <strain evidence="11">CCM 7044</strain>
    </source>
</reference>
<keyword evidence="3 9" id="KW-1003">Cell membrane</keyword>
<evidence type="ECO:0000256" key="7">
    <source>
        <dbReference type="ARBA" id="ARBA00023136"/>
    </source>
</evidence>
<evidence type="ECO:0000256" key="5">
    <source>
        <dbReference type="ARBA" id="ARBA00022989"/>
    </source>
</evidence>
<dbReference type="PANTHER" id="PTHR30266">
    <property type="entry name" value="MECHANOSENSITIVE CHANNEL MSCL"/>
    <property type="match status" value="1"/>
</dbReference>
<evidence type="ECO:0000256" key="9">
    <source>
        <dbReference type="HAMAP-Rule" id="MF_00115"/>
    </source>
</evidence>
<keyword evidence="4 9" id="KW-0812">Transmembrane</keyword>
<evidence type="ECO:0000313" key="10">
    <source>
        <dbReference type="EMBL" id="MFD2793496.1"/>
    </source>
</evidence>
<dbReference type="Pfam" id="PF01741">
    <property type="entry name" value="MscL"/>
    <property type="match status" value="1"/>
</dbReference>
<dbReference type="Proteomes" id="UP001597479">
    <property type="component" value="Unassembled WGS sequence"/>
</dbReference>
<evidence type="ECO:0000256" key="2">
    <source>
        <dbReference type="ARBA" id="ARBA00022448"/>
    </source>
</evidence>
<dbReference type="PANTHER" id="PTHR30266:SF2">
    <property type="entry name" value="LARGE-CONDUCTANCE MECHANOSENSITIVE CHANNEL"/>
    <property type="match status" value="1"/>
</dbReference>
<dbReference type="EMBL" id="JBHUOG010000001">
    <property type="protein sequence ID" value="MFD2793496.1"/>
    <property type="molecule type" value="Genomic_DNA"/>
</dbReference>
<comment type="caution">
    <text evidence="10">The sequence shown here is derived from an EMBL/GenBank/DDBJ whole genome shotgun (WGS) entry which is preliminary data.</text>
</comment>
<comment type="subcellular location">
    <subcellularLocation>
        <location evidence="9">Cell membrane</location>
        <topology evidence="9">Multi-pass membrane protein</topology>
    </subcellularLocation>
    <subcellularLocation>
        <location evidence="1">Membrane</location>
        <topology evidence="1">Multi-pass membrane protein</topology>
    </subcellularLocation>
</comment>